<evidence type="ECO:0000259" key="8">
    <source>
        <dbReference type="Pfam" id="PF24101"/>
    </source>
</evidence>
<feature type="region of interest" description="Disordered" evidence="6">
    <location>
        <begin position="470"/>
        <end position="587"/>
    </location>
</feature>
<feature type="compositionally biased region" description="Basic and acidic residues" evidence="6">
    <location>
        <begin position="502"/>
        <end position="523"/>
    </location>
</feature>
<dbReference type="GO" id="GO:0005634">
    <property type="term" value="C:nucleus"/>
    <property type="evidence" value="ECO:0007669"/>
    <property type="project" value="UniProtKB-SubCell"/>
</dbReference>
<evidence type="ECO:0000256" key="1">
    <source>
        <dbReference type="ARBA" id="ARBA00004123"/>
    </source>
</evidence>
<organism evidence="9">
    <name type="scientific">Nothobranchius furzeri</name>
    <name type="common">Turquoise killifish</name>
    <dbReference type="NCBI Taxonomy" id="105023"/>
    <lineage>
        <taxon>Eukaryota</taxon>
        <taxon>Metazoa</taxon>
        <taxon>Chordata</taxon>
        <taxon>Craniata</taxon>
        <taxon>Vertebrata</taxon>
        <taxon>Euteleostomi</taxon>
        <taxon>Actinopterygii</taxon>
        <taxon>Neopterygii</taxon>
        <taxon>Teleostei</taxon>
        <taxon>Neoteleostei</taxon>
        <taxon>Acanthomorphata</taxon>
        <taxon>Ovalentaria</taxon>
        <taxon>Atherinomorphae</taxon>
        <taxon>Cyprinodontiformes</taxon>
        <taxon>Nothobranchiidae</taxon>
        <taxon>Nothobranchius</taxon>
    </lineage>
</organism>
<feature type="domain" description="GTF3C1 extended winged-helix" evidence="8">
    <location>
        <begin position="607"/>
        <end position="715"/>
    </location>
</feature>
<keyword evidence="2" id="KW-0597">Phosphoprotein</keyword>
<feature type="compositionally biased region" description="Basic and acidic residues" evidence="6">
    <location>
        <begin position="1889"/>
        <end position="1917"/>
    </location>
</feature>
<dbReference type="Bgee" id="ENSNFUG00015016536">
    <property type="expression patterns" value="Expressed in liver and 3 other cell types or tissues"/>
</dbReference>
<dbReference type="InterPro" id="IPR007309">
    <property type="entry name" value="TFIIIC_Bblock-bd"/>
</dbReference>
<dbReference type="Proteomes" id="UP000694548">
    <property type="component" value="Unassembled WGS sequence"/>
</dbReference>
<dbReference type="GeneTree" id="ENSGT00390000008664"/>
<keyword evidence="4" id="KW-0804">Transcription</keyword>
<evidence type="ECO:0000256" key="4">
    <source>
        <dbReference type="ARBA" id="ARBA00023163"/>
    </source>
</evidence>
<feature type="compositionally biased region" description="Polar residues" evidence="6">
    <location>
        <begin position="575"/>
        <end position="585"/>
    </location>
</feature>
<feature type="compositionally biased region" description="Basic residues" evidence="6">
    <location>
        <begin position="488"/>
        <end position="498"/>
    </location>
</feature>
<keyword evidence="3" id="KW-0238">DNA-binding</keyword>
<dbReference type="RefSeq" id="XP_015830783.1">
    <property type="nucleotide sequence ID" value="XM_015975297.1"/>
</dbReference>
<feature type="compositionally biased region" description="Basic and acidic residues" evidence="6">
    <location>
        <begin position="1554"/>
        <end position="1572"/>
    </location>
</feature>
<dbReference type="GO" id="GO:0006384">
    <property type="term" value="P:transcription initiation at RNA polymerase III promoter"/>
    <property type="evidence" value="ECO:0007669"/>
    <property type="project" value="InterPro"/>
</dbReference>
<feature type="compositionally biased region" description="Basic and acidic residues" evidence="6">
    <location>
        <begin position="1984"/>
        <end position="2002"/>
    </location>
</feature>
<comment type="subcellular location">
    <subcellularLocation>
        <location evidence="1">Nucleus</location>
    </subcellularLocation>
</comment>
<evidence type="ECO:0000256" key="5">
    <source>
        <dbReference type="ARBA" id="ARBA00023242"/>
    </source>
</evidence>
<feature type="region of interest" description="Disordered" evidence="6">
    <location>
        <begin position="342"/>
        <end position="366"/>
    </location>
</feature>
<feature type="compositionally biased region" description="Acidic residues" evidence="6">
    <location>
        <begin position="1651"/>
        <end position="1665"/>
    </location>
</feature>
<reference evidence="10" key="3">
    <citation type="submission" date="2025-05" db="UniProtKB">
        <authorList>
            <consortium name="Ensembl"/>
        </authorList>
    </citation>
    <scope>IDENTIFICATION</scope>
</reference>
<dbReference type="GO" id="GO:0000127">
    <property type="term" value="C:transcription factor TFIIIC complex"/>
    <property type="evidence" value="ECO:0007669"/>
    <property type="project" value="InterPro"/>
</dbReference>
<gene>
    <name evidence="9" type="primary">GTF3C1</name>
    <name evidence="10" type="synonym">LOC107395829</name>
</gene>
<accession>A0A1A7ZI44</accession>
<dbReference type="Pfam" id="PF24101">
    <property type="entry name" value="WHD_GTF3C1"/>
    <property type="match status" value="1"/>
</dbReference>
<feature type="compositionally biased region" description="Acidic residues" evidence="6">
    <location>
        <begin position="345"/>
        <end position="358"/>
    </location>
</feature>
<proteinExistence type="predicted"/>
<dbReference type="Pfam" id="PF04182">
    <property type="entry name" value="B-block_TFIIIC"/>
    <property type="match status" value="1"/>
</dbReference>
<dbReference type="InterPro" id="IPR056467">
    <property type="entry name" value="eWH_GTF3C1"/>
</dbReference>
<evidence type="ECO:0000256" key="3">
    <source>
        <dbReference type="ARBA" id="ARBA00023125"/>
    </source>
</evidence>
<feature type="compositionally biased region" description="Polar residues" evidence="6">
    <location>
        <begin position="541"/>
        <end position="560"/>
    </location>
</feature>
<name>A0A1A7ZI44_NOTFU</name>
<feature type="domain" description="B-block binding subunit of TFIIIC" evidence="7">
    <location>
        <begin position="175"/>
        <end position="248"/>
    </location>
</feature>
<dbReference type="InterPro" id="IPR035625">
    <property type="entry name" value="Tfc3-like_eWH"/>
</dbReference>
<feature type="compositionally biased region" description="Polar residues" evidence="6">
    <location>
        <begin position="1544"/>
        <end position="1553"/>
    </location>
</feature>
<evidence type="ECO:0000313" key="11">
    <source>
        <dbReference type="Proteomes" id="UP000694548"/>
    </source>
</evidence>
<keyword evidence="5" id="KW-0539">Nucleus</keyword>
<evidence type="ECO:0000313" key="10">
    <source>
        <dbReference type="Ensembl" id="ENSNFUP00015034381.1"/>
    </source>
</evidence>
<feature type="region of interest" description="Disordered" evidence="6">
    <location>
        <begin position="1868"/>
        <end position="2034"/>
    </location>
</feature>
<feature type="region of interest" description="Disordered" evidence="6">
    <location>
        <begin position="802"/>
        <end position="837"/>
    </location>
</feature>
<dbReference type="Ensembl" id="ENSNFUT00015035924.1">
    <property type="protein sequence ID" value="ENSNFUP00015034381.1"/>
    <property type="gene ID" value="ENSNFUG00015016536.1"/>
</dbReference>
<keyword evidence="11" id="KW-1185">Reference proteome</keyword>
<dbReference type="PANTHER" id="PTHR15180">
    <property type="entry name" value="GENERAL TRANSCRIPTION FACTOR 3C POLYPEPTIDE 1"/>
    <property type="match status" value="1"/>
</dbReference>
<dbReference type="EMBL" id="HAEJ01006409">
    <property type="protein sequence ID" value="SBS46866.1"/>
    <property type="molecule type" value="Transcribed_RNA"/>
</dbReference>
<evidence type="ECO:0000313" key="9">
    <source>
        <dbReference type="EMBL" id="SBP41981.1"/>
    </source>
</evidence>
<dbReference type="KEGG" id="nfu:107395829"/>
<dbReference type="InterPro" id="IPR044210">
    <property type="entry name" value="Tfc3-like"/>
</dbReference>
<dbReference type="GO" id="GO:0042791">
    <property type="term" value="P:5S class rRNA transcription by RNA polymerase III"/>
    <property type="evidence" value="ECO:0007669"/>
    <property type="project" value="TreeGrafter"/>
</dbReference>
<sequence>MEPPSIVADEVALEGLDGITIPSLWIRLEDRRPKFPLKLDDCTKGFIWSYLVSNVDFRFYELPQERENIELFDRFKGLDPDTGVEKETLSSQHRDVYPIHVIPENKDGIQGSCAFFKQRKDITKKLRSQSLTPVINLEEALKMYGRKLVVVASQALRFRTLIGPESDPDLKLSSDSYCVLERVGRARWQGELQRDLHGGLFKADARKLHYLRKSLVIHDLITMQSYVRRLHSGQRQHSVLLLLKRFHISRRSKYDLLMESMSTFLQELPSQFSTVDMLKEHLNVTEPNLKRLFNYMRAGKFVQFCHYPLEDLCPSAGPCKNKNGSKVLVRCVKLLKPYTKKSVPEEEEDEDDEDEEDYSGARKGGGVPTVGRIMERDVLYQAYDFILSSGTKGVSQRDLSSRLNISLLESRITWRKLVKDGMVKPFMEDVGRQRMRKFISHKFAGVSDKIQKFAKEQARKNQLFSAELPALETDPASPKTPGTSKAKPSARRVKKALVKKQQVCDDSREDVGDGICDGERGKTEDEDGAAAEETQLDVSIMGTTQAEAWTGSTTSMTPDSVSVPPAEKAADEEQQSTSANSMSQTEADDAANKILNVDGVFKAKNAHETYRVLKRKNLIVEAVRSSRIITGLYELQKKIIEEEQKDGLNSKCCKKTILRLVNSLSREGLVKMYTTTVIQDKITRKIDLIVHPSVQPEDESVKQIIEQIRFKISSSSSALRLQQAEGKAKQHKTLGTLLASKAPKVKASKKTVNKEENAKFKPTTVPGLGKRLGFQPKMQRLRAIHTFLWYLIYGHPQKSSSTECKSANTTSLDPNGSSSDTNLPDGQAQQDLKETESSDVSFWDKEKLLDHESNLDFPLNNKVFVDEDSWRRFVPPVRQHEDFSSGWASVGDVLLCMPLSIFLQFTQINYKVDGLEELVNDPMKQHYLVSSLPPKMQRELLYRRKYILMFNENLQRLVYMGLLQFAPTERFKDKDQMFVYLKRNATIVDTTSTEPHYWQVSEPPDKPFERRSYTLNTADDVESYWFDLMCVCLNTPLGVIRSKRFTQEGDPVQSMVYDRYVFAGLAHMLKGSIEVCDDGSIPGDGKGAAGLDSEFFGHLKRNWLWTSHLLLNKRTPTTIKTPQTQNRLKGLLNRDALRIALQAGDGSISCYLTSKRPLSTENVEVGIEPVSRIQQGIGGKGQKRTKVRKEVVKVTRKKRKEPKPRAPAHDEADHRALKMMTKRRVYWTIQEDSVIMLCAVASYLLNSKLKKVYVPYCIVRDLLHAEFQISEDKTSLAVGRRTKYILKNPQTYLNFRICLAEVYQDTTLLKHLEENKPVCPDNPEDCAKSFSEYIRLLRQKFSAVTSALDVIFPDSTQELFSRFKVSAIDDETPVQAKDTINSKEDIHATVLYNLIQSTLAMTNGQMKTSRSFQTFHIYSQYDQELLCKVFLQTRVDRLVNRRRVGQLTGPKKNRSLPILPMSFQLSQSYYRRFLWRFPSSLCTDSFCFLRNLLAKGSEDEKPFTSFYHETENRSQNSEEVLERKTESSRKTKQRDSQEDGGGITRSQKQTADVQKTKEGDDERNKTQSEKSSNDPADSWDALNRADGAPEEPPDVSDMLRFTLNSPGGACAASLSLMSLGLLNVFVSIPKQIVVVDSNLVDNDVAKSLATLEEEDDEDEDDDNDNNVEGRKGLHVTSHQASHTNFLLMRGYCCPGIVHLRNLPTNDYIVVESCIVNLKLRGKPAHHLFSDETPPQLDLTKCGPSLLPSVLTAYIRSPSSSPPSAEECDRHFIEERGYTDEDIEVCTQLRRSLDEAGMNGLDERDLYGAHLQELQPGHTRNLQQYLKDLQEEGQVVRVGSLGVRWVLMQHADPWLLTVNCKQTSRSKFTFERRTSLKSQHSIPSKRKRCHPEQPHRTEEPPAKKQAVEEDKGPGRDDADGLLSNMTEKPGEEKQLEQQRQTAEDGGGDVPQKIDEKEKVQTRSEERRGEEKSPNLEEEGEMQTCPEREKGEDGQEKMETEQKLVRKRTRSSNLDEDGKEEAESVPTESADDERENVSFISRPWRFTDGKVNRPVCKGLLEAILYHIMSLPGVTQQALLEHYKNALQPVVVLDLVQALIELGCVTKKTLVKEPKPSLFARSVCQNKSVTNREEAETVFYEPTISCCLRLCQILPNERLWNDIAS</sequence>
<dbReference type="OrthoDB" id="68020at2759"/>
<evidence type="ECO:0000259" key="7">
    <source>
        <dbReference type="Pfam" id="PF04182"/>
    </source>
</evidence>
<protein>
    <submittedName>
        <fullName evidence="9">General transcription factor IIIC, polypeptide 1, alpha 220kDa</fullName>
    </submittedName>
    <submittedName>
        <fullName evidence="10">Ral transcription factor IIIC subunit 1</fullName>
    </submittedName>
</protein>
<reference evidence="9" key="1">
    <citation type="submission" date="2016-05" db="EMBL/GenBank/DDBJ databases">
        <authorList>
            <person name="Lavstsen T."/>
            <person name="Jespersen J.S."/>
        </authorList>
    </citation>
    <scope>NUCLEOTIDE SEQUENCE</scope>
    <source>
        <tissue evidence="9">Brain</tissue>
    </source>
</reference>
<feature type="compositionally biased region" description="Basic and acidic residues" evidence="6">
    <location>
        <begin position="1520"/>
        <end position="1537"/>
    </location>
</feature>
<feature type="compositionally biased region" description="Polar residues" evidence="6">
    <location>
        <begin position="802"/>
        <end position="830"/>
    </location>
</feature>
<dbReference type="EMBL" id="HADY01003496">
    <property type="protein sequence ID" value="SBP41981.1"/>
    <property type="molecule type" value="Transcribed_RNA"/>
</dbReference>
<dbReference type="GO" id="GO:0003677">
    <property type="term" value="F:DNA binding"/>
    <property type="evidence" value="ECO:0007669"/>
    <property type="project" value="UniProtKB-KW"/>
</dbReference>
<dbReference type="CDD" id="cd16169">
    <property type="entry name" value="Tau138_eWH"/>
    <property type="match status" value="1"/>
</dbReference>
<feature type="compositionally biased region" description="Basic and acidic residues" evidence="6">
    <location>
        <begin position="1950"/>
        <end position="1973"/>
    </location>
</feature>
<evidence type="ECO:0000256" key="2">
    <source>
        <dbReference type="ARBA" id="ARBA00022553"/>
    </source>
</evidence>
<dbReference type="PANTHER" id="PTHR15180:SF1">
    <property type="entry name" value="GENERAL TRANSCRIPTION FACTOR 3C POLYPEPTIDE 1"/>
    <property type="match status" value="1"/>
</dbReference>
<reference evidence="9" key="2">
    <citation type="submission" date="2016-06" db="EMBL/GenBank/DDBJ databases">
        <title>The genome of a short-lived fish provides insights into sex chromosome evolution and the genetic control of aging.</title>
        <authorList>
            <person name="Reichwald K."/>
            <person name="Felder M."/>
            <person name="Petzold A."/>
            <person name="Koch P."/>
            <person name="Groth M."/>
            <person name="Platzer M."/>
        </authorList>
    </citation>
    <scope>NUCLEOTIDE SEQUENCE</scope>
    <source>
        <tissue evidence="9">Brain</tissue>
    </source>
</reference>
<feature type="region of interest" description="Disordered" evidence="6">
    <location>
        <begin position="1650"/>
        <end position="1675"/>
    </location>
</feature>
<evidence type="ECO:0000256" key="6">
    <source>
        <dbReference type="SAM" id="MobiDB-lite"/>
    </source>
</evidence>
<dbReference type="GeneID" id="107395829"/>
<feature type="region of interest" description="Disordered" evidence="6">
    <location>
        <begin position="1506"/>
        <end position="1599"/>
    </location>
</feature>